<evidence type="ECO:0000313" key="2">
    <source>
        <dbReference type="EMBL" id="KFJ02253.1"/>
    </source>
</evidence>
<sequence length="237" mass="28001">MVPKIIHFVWLGESEYPEMVSRCIKSWEKFCPYYQIMKWDEHNFPVDKYEFVKEAYEAKKYAYASDFIRLWALYNYGGVYCDTDLELLSSLDDYLVHDGFIGFQQPDLYLQTALMGFAKGSKVAGDLLEEYQHKKFVRDDGTYDLSPNTWAVTHYFDYFGLKRDNTKQIINNVDIYPSDYFCPIDWEFGEERFTQRTVAVHHFDGSWTGRSKTKILSKILGPKLTKKIKILLGKWDI</sequence>
<gene>
    <name evidence="2" type="ORF">THER5_0429</name>
</gene>
<reference evidence="2 3" key="1">
    <citation type="submission" date="2014-03" db="EMBL/GenBank/DDBJ databases">
        <title>Genomics of Bifidobacteria.</title>
        <authorList>
            <person name="Ventura M."/>
            <person name="Milani C."/>
            <person name="Lugli G.A."/>
        </authorList>
    </citation>
    <scope>NUCLEOTIDE SEQUENCE [LARGE SCALE GENOMIC DNA]</scope>
    <source>
        <strain evidence="2 3">LMG 21395</strain>
    </source>
</reference>
<evidence type="ECO:0000256" key="1">
    <source>
        <dbReference type="ARBA" id="ARBA00022679"/>
    </source>
</evidence>
<dbReference type="GO" id="GO:0051999">
    <property type="term" value="P:mannosyl-inositol phosphorylceramide biosynthetic process"/>
    <property type="evidence" value="ECO:0007669"/>
    <property type="project" value="TreeGrafter"/>
</dbReference>
<name>A0A087E3A2_9BIFI</name>
<protein>
    <submittedName>
        <fullName evidence="2">Glycosyltransferase sugar-binding region DXD domain protein</fullName>
    </submittedName>
</protein>
<comment type="caution">
    <text evidence="2">The sequence shown here is derived from an EMBL/GenBank/DDBJ whole genome shotgun (WGS) entry which is preliminary data.</text>
</comment>
<dbReference type="Gene3D" id="3.90.550.20">
    <property type="match status" value="1"/>
</dbReference>
<dbReference type="Proteomes" id="UP000029003">
    <property type="component" value="Unassembled WGS sequence"/>
</dbReference>
<dbReference type="InterPro" id="IPR029044">
    <property type="entry name" value="Nucleotide-diphossugar_trans"/>
</dbReference>
<dbReference type="GO" id="GO:0000030">
    <property type="term" value="F:mannosyltransferase activity"/>
    <property type="evidence" value="ECO:0007669"/>
    <property type="project" value="TreeGrafter"/>
</dbReference>
<proteinExistence type="predicted"/>
<dbReference type="EMBL" id="JGZT01000007">
    <property type="protein sequence ID" value="KFJ02253.1"/>
    <property type="molecule type" value="Genomic_DNA"/>
</dbReference>
<dbReference type="OrthoDB" id="277808at2"/>
<dbReference type="RefSeq" id="WP_029576920.1">
    <property type="nucleotide sequence ID" value="NZ_JGZT01000007.1"/>
</dbReference>
<dbReference type="InterPro" id="IPR007577">
    <property type="entry name" value="GlycoTrfase_DXD_sugar-bd_CS"/>
</dbReference>
<organism evidence="2 3">
    <name type="scientific">Bifidobacterium thermacidophilum subsp. thermacidophilum</name>
    <dbReference type="NCBI Taxonomy" id="79262"/>
    <lineage>
        <taxon>Bacteria</taxon>
        <taxon>Bacillati</taxon>
        <taxon>Actinomycetota</taxon>
        <taxon>Actinomycetes</taxon>
        <taxon>Bifidobacteriales</taxon>
        <taxon>Bifidobacteriaceae</taxon>
        <taxon>Bifidobacterium</taxon>
    </lineage>
</organism>
<dbReference type="SUPFAM" id="SSF53448">
    <property type="entry name" value="Nucleotide-diphospho-sugar transferases"/>
    <property type="match status" value="1"/>
</dbReference>
<accession>A0A087E3A2</accession>
<dbReference type="GO" id="GO:0016020">
    <property type="term" value="C:membrane"/>
    <property type="evidence" value="ECO:0007669"/>
    <property type="project" value="GOC"/>
</dbReference>
<keyword evidence="1 2" id="KW-0808">Transferase</keyword>
<dbReference type="InterPro" id="IPR051706">
    <property type="entry name" value="Glycosyltransferase_domain"/>
</dbReference>
<dbReference type="AlphaFoldDB" id="A0A087E3A2"/>
<dbReference type="PANTHER" id="PTHR32385:SF15">
    <property type="entry name" value="INOSITOL PHOSPHOCERAMIDE MANNOSYLTRANSFERASE 1"/>
    <property type="match status" value="1"/>
</dbReference>
<evidence type="ECO:0000313" key="3">
    <source>
        <dbReference type="Proteomes" id="UP000029003"/>
    </source>
</evidence>
<dbReference type="PANTHER" id="PTHR32385">
    <property type="entry name" value="MANNOSYL PHOSPHORYLINOSITOL CERAMIDE SYNTHASE"/>
    <property type="match status" value="1"/>
</dbReference>
<dbReference type="Pfam" id="PF04488">
    <property type="entry name" value="Gly_transf_sug"/>
    <property type="match status" value="1"/>
</dbReference>